<evidence type="ECO:0000313" key="3">
    <source>
        <dbReference type="EMBL" id="TVU37118.1"/>
    </source>
</evidence>
<feature type="compositionally biased region" description="Pro residues" evidence="1">
    <location>
        <begin position="383"/>
        <end position="397"/>
    </location>
</feature>
<feature type="compositionally biased region" description="Polar residues" evidence="1">
    <location>
        <begin position="244"/>
        <end position="253"/>
    </location>
</feature>
<sequence>MGGLSDLDFQRGLEFQDLVTQRFASTVSPLSSSSGFLLVASFSRSAIRIDEHSVSLILQSCLGGTADDFKVSHLKHWCFSFIVSSKHVGFMIYHLRKVLDKSFDLHFTLWRNGGPDWVRELQRWEALQDEEWHHVCRSKKSYAAAVKGNSHQAALNFAKSFAANRMSHQAALNSAKPHSAHKNPPQAALNSAKAYVFSRVTYPSDYFLKNYANEARFLEDSRTHHRRAPTTAAPARRSPTASTFTGQSRQPQVSRAPWRDSRGLTSNSKFAQRYSRQPMDQVRCFRCLASGHKIAFCKNEVRCRTCFGYGHTSRFCRARNRKQKIFVEKFRKGPLETQNTDTAQLNLLYTAPSTAGPASLGCDPSPSSTSAPEKPCSASAESPPSPPPPPPPPPPPMANFDVAPRQHVPAGFTLKEIVYTGPMDRPHSYLGLSMEHGNEHVAIAIFHPKVAKEDFKPMARELRRVMVQEHHVLGLEIQPCPIDEAYVGFNSALQRQRFLNGPPIRVSEYQVRFIKHDEGVNAKEQDIDRGAWLMLLCYPLDARARSAIAKAVSSFALLKHVHESDNKIPPEIVVAVGDEPKTKTWTVPVYVLSTADIAPLGDEDPLPPNGRVHPLPREAPRWMGPPADWPRNEGSMMDDNQEPLSPAAQDFAASGGVQAEEHGPEIMDNPPVLNIGEGARADEAHRGIFPAVPPGFRAHESSVARKLIMDSPHANVEGASAAIMNNTPANMVIPEVSLSLPWQHFFRNFKVQHLQRFVINLDTYFPPYFDDPLLVARLVSIAEDCPLLDGALTQGEMVNKEGDGTGMDAISKEVVEIDRDHFVRATPKKRRAHKAKGPVDIKFLRRSNRLKQNDGYRTEQAASEANVEVPA</sequence>
<dbReference type="Proteomes" id="UP000324897">
    <property type="component" value="Chromosome 4"/>
</dbReference>
<dbReference type="EMBL" id="RWGY01000007">
    <property type="protein sequence ID" value="TVU37118.1"/>
    <property type="molecule type" value="Genomic_DNA"/>
</dbReference>
<dbReference type="Gene3D" id="4.10.60.10">
    <property type="entry name" value="Zinc finger, CCHC-type"/>
    <property type="match status" value="1"/>
</dbReference>
<dbReference type="PANTHER" id="PTHR33075:SF7">
    <property type="entry name" value="OS02G0303350 PROTEIN"/>
    <property type="match status" value="1"/>
</dbReference>
<dbReference type="PANTHER" id="PTHR33075">
    <property type="entry name" value="OS02G0499800 PROTEIN"/>
    <property type="match status" value="1"/>
</dbReference>
<dbReference type="SMART" id="SM00343">
    <property type="entry name" value="ZnF_C2HC"/>
    <property type="match status" value="2"/>
</dbReference>
<dbReference type="GO" id="GO:0008270">
    <property type="term" value="F:zinc ion binding"/>
    <property type="evidence" value="ECO:0007669"/>
    <property type="project" value="InterPro"/>
</dbReference>
<comment type="caution">
    <text evidence="3">The sequence shown here is derived from an EMBL/GenBank/DDBJ whole genome shotgun (WGS) entry which is preliminary data.</text>
</comment>
<feature type="compositionally biased region" description="Low complexity" evidence="1">
    <location>
        <begin position="370"/>
        <end position="382"/>
    </location>
</feature>
<dbReference type="Pfam" id="PF24530">
    <property type="entry name" value="DUF7597"/>
    <property type="match status" value="1"/>
</dbReference>
<dbReference type="Gramene" id="TVU37118">
    <property type="protein sequence ID" value="TVU37118"/>
    <property type="gene ID" value="EJB05_10413"/>
</dbReference>
<keyword evidence="4" id="KW-1185">Reference proteome</keyword>
<feature type="region of interest" description="Disordered" evidence="1">
    <location>
        <begin position="221"/>
        <end position="267"/>
    </location>
</feature>
<evidence type="ECO:0000259" key="2">
    <source>
        <dbReference type="SMART" id="SM00343"/>
    </source>
</evidence>
<dbReference type="InterPro" id="IPR001878">
    <property type="entry name" value="Znf_CCHC"/>
</dbReference>
<dbReference type="SUPFAM" id="SSF57756">
    <property type="entry name" value="Retrovirus zinc finger-like domains"/>
    <property type="match status" value="1"/>
</dbReference>
<evidence type="ECO:0000256" key="1">
    <source>
        <dbReference type="SAM" id="MobiDB-lite"/>
    </source>
</evidence>
<proteinExistence type="predicted"/>
<feature type="region of interest" description="Disordered" evidence="1">
    <location>
        <begin position="358"/>
        <end position="403"/>
    </location>
</feature>
<feature type="domain" description="CCHC-type" evidence="2">
    <location>
        <begin position="283"/>
        <end position="299"/>
    </location>
</feature>
<accession>A0A5J9VMV4</accession>
<feature type="domain" description="CCHC-type" evidence="2">
    <location>
        <begin position="302"/>
        <end position="318"/>
    </location>
</feature>
<dbReference type="InterPro" id="IPR056018">
    <property type="entry name" value="DUF7597"/>
</dbReference>
<dbReference type="OrthoDB" id="690983at2759"/>
<feature type="region of interest" description="Disordered" evidence="1">
    <location>
        <begin position="601"/>
        <end position="625"/>
    </location>
</feature>
<organism evidence="3 4">
    <name type="scientific">Eragrostis curvula</name>
    <name type="common">weeping love grass</name>
    <dbReference type="NCBI Taxonomy" id="38414"/>
    <lineage>
        <taxon>Eukaryota</taxon>
        <taxon>Viridiplantae</taxon>
        <taxon>Streptophyta</taxon>
        <taxon>Embryophyta</taxon>
        <taxon>Tracheophyta</taxon>
        <taxon>Spermatophyta</taxon>
        <taxon>Magnoliopsida</taxon>
        <taxon>Liliopsida</taxon>
        <taxon>Poales</taxon>
        <taxon>Poaceae</taxon>
        <taxon>PACMAD clade</taxon>
        <taxon>Chloridoideae</taxon>
        <taxon>Eragrostideae</taxon>
        <taxon>Eragrostidinae</taxon>
        <taxon>Eragrostis</taxon>
    </lineage>
</organism>
<evidence type="ECO:0000313" key="4">
    <source>
        <dbReference type="Proteomes" id="UP000324897"/>
    </source>
</evidence>
<dbReference type="InterPro" id="IPR036875">
    <property type="entry name" value="Znf_CCHC_sf"/>
</dbReference>
<reference evidence="3 4" key="1">
    <citation type="journal article" date="2019" name="Sci. Rep.">
        <title>A high-quality genome of Eragrostis curvula grass provides insights into Poaceae evolution and supports new strategies to enhance forage quality.</title>
        <authorList>
            <person name="Carballo J."/>
            <person name="Santos B.A.C.M."/>
            <person name="Zappacosta D."/>
            <person name="Garbus I."/>
            <person name="Selva J.P."/>
            <person name="Gallo C.A."/>
            <person name="Diaz A."/>
            <person name="Albertini E."/>
            <person name="Caccamo M."/>
            <person name="Echenique V."/>
        </authorList>
    </citation>
    <scope>NUCLEOTIDE SEQUENCE [LARGE SCALE GENOMIC DNA]</scope>
    <source>
        <strain evidence="4">cv. Victoria</strain>
        <tissue evidence="3">Leaf</tissue>
    </source>
</reference>
<gene>
    <name evidence="3" type="ORF">EJB05_10413</name>
</gene>
<protein>
    <recommendedName>
        <fullName evidence="2">CCHC-type domain-containing protein</fullName>
    </recommendedName>
</protein>
<feature type="compositionally biased region" description="Low complexity" evidence="1">
    <location>
        <begin position="229"/>
        <end position="243"/>
    </location>
</feature>
<feature type="non-terminal residue" evidence="3">
    <location>
        <position position="1"/>
    </location>
</feature>
<dbReference type="GO" id="GO:0003676">
    <property type="term" value="F:nucleic acid binding"/>
    <property type="evidence" value="ECO:0007669"/>
    <property type="project" value="InterPro"/>
</dbReference>
<dbReference type="AlphaFoldDB" id="A0A5J9VMV4"/>
<name>A0A5J9VMV4_9POAL</name>